<evidence type="ECO:0000256" key="5">
    <source>
        <dbReference type="HAMAP-Rule" id="MF_02224"/>
    </source>
</evidence>
<dbReference type="Gene3D" id="3.40.50.12640">
    <property type="entry name" value="Phosphopantoate/pantothenate synthetase"/>
    <property type="match status" value="1"/>
</dbReference>
<dbReference type="InterPro" id="IPR002855">
    <property type="entry name" value="PPS/PS"/>
</dbReference>
<keyword evidence="4 5" id="KW-0173">Coenzyme A biosynthesis</keyword>
<keyword evidence="7" id="KW-1185">Reference proteome</keyword>
<dbReference type="GO" id="GO:0015937">
    <property type="term" value="P:coenzyme A biosynthetic process"/>
    <property type="evidence" value="ECO:0007669"/>
    <property type="project" value="UniProtKB-UniRule"/>
</dbReference>
<dbReference type="GO" id="GO:0005524">
    <property type="term" value="F:ATP binding"/>
    <property type="evidence" value="ECO:0007669"/>
    <property type="project" value="UniProtKB-KW"/>
</dbReference>
<comment type="caution">
    <text evidence="5">Lacks conserved residue(s) required for the propagation of feature annotation.</text>
</comment>
<dbReference type="UniPathway" id="UPA00241"/>
<dbReference type="eggNOG" id="arCOG04262">
    <property type="taxonomic scope" value="Archaea"/>
</dbReference>
<comment type="function">
    <text evidence="5">Catalyzes the condensation of (R)-4-phosphopantoate and beta-alanine to 4'-phosphopantothenate in the CoA biosynthesis pathway.</text>
</comment>
<evidence type="ECO:0000256" key="4">
    <source>
        <dbReference type="ARBA" id="ARBA00022993"/>
    </source>
</evidence>
<dbReference type="EMBL" id="CP003531">
    <property type="protein sequence ID" value="AFK51532.1"/>
    <property type="molecule type" value="Genomic_DNA"/>
</dbReference>
<comment type="subunit">
    <text evidence="5">Homodimer.</text>
</comment>
<dbReference type="InParanoid" id="I3TFJ4"/>
<comment type="similarity">
    <text evidence="5">Belongs to the archaeal phosphopantothenate synthetase family.</text>
</comment>
<protein>
    <recommendedName>
        <fullName evidence="5">4-phosphopantoate--beta-alanine ligase</fullName>
        <ecNumber evidence="5">6.3.2.36</ecNumber>
    </recommendedName>
    <alternativeName>
        <fullName evidence="5">Phosphopantothenate synthetase</fullName>
        <shortName evidence="5">PPS</shortName>
    </alternativeName>
</protein>
<comment type="catalytic activity">
    <reaction evidence="5">
        <text>(R)-4-phosphopantoate + beta-alanine + ATP = (R)-4'-phosphopantothenate + AMP + diphosphate + H(+)</text>
        <dbReference type="Rhea" id="RHEA:27930"/>
        <dbReference type="ChEBI" id="CHEBI:10986"/>
        <dbReference type="ChEBI" id="CHEBI:15378"/>
        <dbReference type="ChEBI" id="CHEBI:30616"/>
        <dbReference type="ChEBI" id="CHEBI:33019"/>
        <dbReference type="ChEBI" id="CHEBI:57966"/>
        <dbReference type="ChEBI" id="CHEBI:61294"/>
        <dbReference type="ChEBI" id="CHEBI:456215"/>
        <dbReference type="EC" id="6.3.2.36"/>
    </reaction>
</comment>
<accession>I3TFJ4</accession>
<dbReference type="Pfam" id="PF02006">
    <property type="entry name" value="PPS_PS"/>
    <property type="match status" value="1"/>
</dbReference>
<proteinExistence type="inferred from homology"/>
<dbReference type="NCBIfam" id="NF010324">
    <property type="entry name" value="PRK13761.1"/>
    <property type="match status" value="1"/>
</dbReference>
<evidence type="ECO:0000313" key="7">
    <source>
        <dbReference type="Proteomes" id="UP000005270"/>
    </source>
</evidence>
<dbReference type="HOGENOM" id="CLU_078701_0_0_2"/>
<dbReference type="AlphaFoldDB" id="I3TFJ4"/>
<dbReference type="Proteomes" id="UP000005270">
    <property type="component" value="Chromosome"/>
</dbReference>
<organism evidence="6 7">
    <name type="scientific">Thermogladius calderae (strain DSM 22663 / VKM B-2946 / 1633)</name>
    <dbReference type="NCBI Taxonomy" id="1184251"/>
    <lineage>
        <taxon>Archaea</taxon>
        <taxon>Thermoproteota</taxon>
        <taxon>Thermoprotei</taxon>
        <taxon>Desulfurococcales</taxon>
        <taxon>Desulfurococcaceae</taxon>
        <taxon>Thermogladius</taxon>
    </lineage>
</organism>
<evidence type="ECO:0000313" key="6">
    <source>
        <dbReference type="EMBL" id="AFK51532.1"/>
    </source>
</evidence>
<dbReference type="KEGG" id="thg:TCELL_1109"/>
<name>I3TFJ4_THEC1</name>
<dbReference type="PIRSF" id="PIRSF004853">
    <property type="entry name" value="UCP004853"/>
    <property type="match status" value="1"/>
</dbReference>
<feature type="binding site" evidence="5">
    <location>
        <begin position="172"/>
        <end position="173"/>
    </location>
    <ligand>
        <name>ATP</name>
        <dbReference type="ChEBI" id="CHEBI:30616"/>
    </ligand>
</feature>
<evidence type="ECO:0000256" key="3">
    <source>
        <dbReference type="ARBA" id="ARBA00022840"/>
    </source>
</evidence>
<evidence type="ECO:0000256" key="2">
    <source>
        <dbReference type="ARBA" id="ARBA00022741"/>
    </source>
</evidence>
<reference evidence="6 7" key="1">
    <citation type="journal article" date="2012" name="J. Bacteriol.">
        <title>Complete genome sequence of the hyperthermophilic cellulolytic Crenarchaeon 'Thermogladius cellulolyticus' 1633.</title>
        <authorList>
            <person name="Mardanov A.V."/>
            <person name="Kochetkova T.V."/>
            <person name="Beletsky A.V."/>
            <person name="Bonch-Osmolovskaya E.A."/>
            <person name="Ravin N.V."/>
            <person name="Skryabin K.G."/>
        </authorList>
    </citation>
    <scope>NUCLEOTIDE SEQUENCE [LARGE SCALE GENOMIC DNA]</scope>
    <source>
        <strain evidence="7">DSM 22663 / VKM B-2946 / 1633</strain>
    </source>
</reference>
<feature type="binding site" evidence="5">
    <location>
        <begin position="154"/>
        <end position="156"/>
    </location>
    <ligand>
        <name>ATP</name>
        <dbReference type="ChEBI" id="CHEBI:30616"/>
    </ligand>
</feature>
<dbReference type="PANTHER" id="PTHR40695">
    <property type="entry name" value="4-PHOSPHOPANTOATE--BETA-ALANINE LIGASE"/>
    <property type="match status" value="1"/>
</dbReference>
<evidence type="ECO:0000256" key="1">
    <source>
        <dbReference type="ARBA" id="ARBA00022598"/>
    </source>
</evidence>
<dbReference type="FunCoup" id="I3TFJ4">
    <property type="interactions" value="33"/>
</dbReference>
<keyword evidence="2 5" id="KW-0547">Nucleotide-binding</keyword>
<feature type="binding site" evidence="5">
    <location>
        <begin position="160"/>
        <end position="161"/>
    </location>
    <ligand>
        <name>ATP</name>
        <dbReference type="ChEBI" id="CHEBI:30616"/>
    </ligand>
</feature>
<keyword evidence="1 5" id="KW-0436">Ligase</keyword>
<dbReference type="STRING" id="1184251.TCELL_1109"/>
<dbReference type="InterPro" id="IPR038138">
    <property type="entry name" value="PPS/PS_sf"/>
</dbReference>
<dbReference type="PANTHER" id="PTHR40695:SF1">
    <property type="entry name" value="4-PHOSPHOPANTOATE--BETA-ALANINE LIGASE"/>
    <property type="match status" value="1"/>
</dbReference>
<gene>
    <name evidence="6" type="ordered locus">TCELL_1109</name>
</gene>
<dbReference type="HAMAP" id="MF_02224">
    <property type="entry name" value="PPS"/>
    <property type="match status" value="1"/>
</dbReference>
<sequence length="232" mass="25454">MVPEGLIAHGRGECFDYLIGEETREFARKAIRAAAAALLLAKHPVISVNGNTAALVAEHVVRLAEEVLARIEVNLFYRTREREELIAGVLREAGAREVLGVGEDASATIPELFSERRRVSPRGILVADVVLVPLEDGDRTEALRRMGKTVIAVDLNPLSRTARAASITIVDNVVRAMPALVEEVRELKKRPKNELQAILASYDNNQVLAEALDFIRDRLAEIASSMRGSSTR</sequence>
<feature type="binding site" evidence="5">
    <location>
        <position position="11"/>
    </location>
    <ligand>
        <name>ATP</name>
        <dbReference type="ChEBI" id="CHEBI:30616"/>
    </ligand>
</feature>
<keyword evidence="3 5" id="KW-0067">ATP-binding</keyword>
<dbReference type="EC" id="6.3.2.36" evidence="5"/>
<comment type="pathway">
    <text evidence="5">Cofactor biosynthesis; coenzyme A biosynthesis.</text>
</comment>
<dbReference type="GO" id="GO:0016881">
    <property type="term" value="F:acid-amino acid ligase activity"/>
    <property type="evidence" value="ECO:0007669"/>
    <property type="project" value="UniProtKB-UniRule"/>
</dbReference>